<dbReference type="EMBL" id="JADCNL010000009">
    <property type="protein sequence ID" value="KAG0466547.1"/>
    <property type="molecule type" value="Genomic_DNA"/>
</dbReference>
<dbReference type="SMART" id="SM00650">
    <property type="entry name" value="rADc"/>
    <property type="match status" value="1"/>
</dbReference>
<evidence type="ECO:0000256" key="6">
    <source>
        <dbReference type="RuleBase" id="RU362106"/>
    </source>
</evidence>
<dbReference type="PROSITE" id="PS01131">
    <property type="entry name" value="RRNA_A_DIMETH"/>
    <property type="match status" value="1"/>
</dbReference>
<dbReference type="Pfam" id="PF00398">
    <property type="entry name" value="RrnaAD"/>
    <property type="match status" value="1"/>
</dbReference>
<evidence type="ECO:0000313" key="8">
    <source>
        <dbReference type="EMBL" id="KAG0466547.1"/>
    </source>
</evidence>
<dbReference type="Proteomes" id="UP000636800">
    <property type="component" value="Unassembled WGS sequence"/>
</dbReference>
<dbReference type="PROSITE" id="PS51689">
    <property type="entry name" value="SAM_RNA_A_N6_MT"/>
    <property type="match status" value="1"/>
</dbReference>
<proteinExistence type="inferred from homology"/>
<dbReference type="InterPro" id="IPR020598">
    <property type="entry name" value="rRNA_Ade_methylase_Trfase_N"/>
</dbReference>
<evidence type="ECO:0000259" key="7">
    <source>
        <dbReference type="SMART" id="SM00650"/>
    </source>
</evidence>
<reference evidence="8 9" key="1">
    <citation type="journal article" date="2020" name="Nat. Food">
        <title>A phased Vanilla planifolia genome enables genetic improvement of flavour and production.</title>
        <authorList>
            <person name="Hasing T."/>
            <person name="Tang H."/>
            <person name="Brym M."/>
            <person name="Khazi F."/>
            <person name="Huang T."/>
            <person name="Chambers A.H."/>
        </authorList>
    </citation>
    <scope>NUCLEOTIDE SEQUENCE [LARGE SCALE GENOMIC DNA]</scope>
    <source>
        <tissue evidence="8">Leaf</tissue>
    </source>
</reference>
<keyword evidence="1 5" id="KW-0489">Methyltransferase</keyword>
<dbReference type="InterPro" id="IPR029063">
    <property type="entry name" value="SAM-dependent_MTases_sf"/>
</dbReference>
<dbReference type="PANTHER" id="PTHR11727:SF12">
    <property type="entry name" value="RIBOSOMAL RNA SMALL SUBUNIT METHYLTRANSFERASE, MITOCHONDRIAL"/>
    <property type="match status" value="1"/>
</dbReference>
<feature type="binding site" evidence="5">
    <location>
        <position position="115"/>
    </location>
    <ligand>
        <name>S-adenosyl-L-methionine</name>
        <dbReference type="ChEBI" id="CHEBI:59789"/>
    </ligand>
</feature>
<comment type="similarity">
    <text evidence="5 6">Belongs to the class I-like SAM-binding methyltransferase superfamily. rRNA adenine N(6)-methyltransferase family.</text>
</comment>
<keyword evidence="6" id="KW-0698">rRNA processing</keyword>
<organism evidence="8 9">
    <name type="scientific">Vanilla planifolia</name>
    <name type="common">Vanilla</name>
    <dbReference type="NCBI Taxonomy" id="51239"/>
    <lineage>
        <taxon>Eukaryota</taxon>
        <taxon>Viridiplantae</taxon>
        <taxon>Streptophyta</taxon>
        <taxon>Embryophyta</taxon>
        <taxon>Tracheophyta</taxon>
        <taxon>Spermatophyta</taxon>
        <taxon>Magnoliopsida</taxon>
        <taxon>Liliopsida</taxon>
        <taxon>Asparagales</taxon>
        <taxon>Orchidaceae</taxon>
        <taxon>Vanilloideae</taxon>
        <taxon>Vanilleae</taxon>
        <taxon>Vanilla</taxon>
    </lineage>
</organism>
<evidence type="ECO:0000256" key="4">
    <source>
        <dbReference type="ARBA" id="ARBA00022884"/>
    </source>
</evidence>
<dbReference type="AlphaFoldDB" id="A0A835QC78"/>
<dbReference type="SUPFAM" id="SSF53335">
    <property type="entry name" value="S-adenosyl-L-methionine-dependent methyltransferases"/>
    <property type="match status" value="1"/>
</dbReference>
<dbReference type="GO" id="GO:0003723">
    <property type="term" value="F:RNA binding"/>
    <property type="evidence" value="ECO:0007669"/>
    <property type="project" value="UniProtKB-UniRule"/>
</dbReference>
<feature type="binding site" evidence="5">
    <location>
        <position position="69"/>
    </location>
    <ligand>
        <name>S-adenosyl-L-methionine</name>
        <dbReference type="ChEBI" id="CHEBI:59789"/>
    </ligand>
</feature>
<evidence type="ECO:0000313" key="9">
    <source>
        <dbReference type="Proteomes" id="UP000636800"/>
    </source>
</evidence>
<dbReference type="Gene3D" id="3.40.50.150">
    <property type="entry name" value="Vaccinia Virus protein VP39"/>
    <property type="match status" value="1"/>
</dbReference>
<keyword evidence="3 5" id="KW-0949">S-adenosyl-L-methionine</keyword>
<dbReference type="EC" id="2.1.1.-" evidence="6"/>
<gene>
    <name evidence="8" type="ORF">HPP92_018127</name>
</gene>
<dbReference type="InterPro" id="IPR020596">
    <property type="entry name" value="rRNA_Ade_Mease_Trfase_CS"/>
</dbReference>
<feature type="binding site" evidence="5">
    <location>
        <position position="158"/>
    </location>
    <ligand>
        <name>S-adenosyl-L-methionine</name>
        <dbReference type="ChEBI" id="CHEBI:59789"/>
    </ligand>
</feature>
<dbReference type="GO" id="GO:0000179">
    <property type="term" value="F:rRNA (adenine-N6,N6-)-dimethyltransferase activity"/>
    <property type="evidence" value="ECO:0007669"/>
    <property type="project" value="UniProtKB-UniRule"/>
</dbReference>
<evidence type="ECO:0000256" key="1">
    <source>
        <dbReference type="ARBA" id="ARBA00022603"/>
    </source>
</evidence>
<evidence type="ECO:0000256" key="2">
    <source>
        <dbReference type="ARBA" id="ARBA00022679"/>
    </source>
</evidence>
<keyword evidence="9" id="KW-1185">Reference proteome</keyword>
<keyword evidence="2 5" id="KW-0808">Transferase</keyword>
<accession>A0A835QC78</accession>
<keyword evidence="4 5" id="KW-0694">RNA-binding</keyword>
<sequence>MANFSSGLDTASLSVDLLRRSHDEINCDDHYTENYRQEEDGQSPNKKNLKEIRQGERFHLFKSRGQHLLTNLRILDTIIQKAKILPTDTVLEIGPGTGNLTVRLLECAKKVVAVEIDERMVDTLQNRVAELGLDDKLIVITGNALKMEFPHFDLCVANIPYGQEFRLLGSFRKRIHHPSRASTCNLSQPASTRSHDRRMDVSEEKFLAYFWWCWDTLQERATDNMPMPTYFRFPALLAFKIFVEEQKHKISPLGYAPYGLSCRVPTQALLM</sequence>
<feature type="binding site" evidence="5">
    <location>
        <position position="67"/>
    </location>
    <ligand>
        <name>S-adenosyl-L-methionine</name>
        <dbReference type="ChEBI" id="CHEBI:59789"/>
    </ligand>
</feature>
<evidence type="ECO:0000256" key="3">
    <source>
        <dbReference type="ARBA" id="ARBA00022691"/>
    </source>
</evidence>
<dbReference type="PANTHER" id="PTHR11727">
    <property type="entry name" value="DIMETHYLADENOSINE TRANSFERASE"/>
    <property type="match status" value="1"/>
</dbReference>
<feature type="domain" description="Ribosomal RNA adenine methylase transferase N-terminal" evidence="7">
    <location>
        <begin position="74"/>
        <end position="175"/>
    </location>
</feature>
<comment type="caution">
    <text evidence="5">Lacks conserved residue(s) required for the propagation of feature annotation.</text>
</comment>
<dbReference type="InterPro" id="IPR001737">
    <property type="entry name" value="KsgA/Erm"/>
</dbReference>
<protein>
    <recommendedName>
        <fullName evidence="6">rRNA adenine N(6)-methyltransferase</fullName>
        <ecNumber evidence="6">2.1.1.-</ecNumber>
    </recommendedName>
</protein>
<dbReference type="CDD" id="cd02440">
    <property type="entry name" value="AdoMet_MTases"/>
    <property type="match status" value="1"/>
</dbReference>
<comment type="caution">
    <text evidence="8">The sequence shown here is derived from an EMBL/GenBank/DDBJ whole genome shotgun (WGS) entry which is preliminary data.</text>
</comment>
<dbReference type="GO" id="GO:0005739">
    <property type="term" value="C:mitochondrion"/>
    <property type="evidence" value="ECO:0007669"/>
    <property type="project" value="TreeGrafter"/>
</dbReference>
<feature type="binding site" evidence="5">
    <location>
        <position position="94"/>
    </location>
    <ligand>
        <name>S-adenosyl-L-methionine</name>
        <dbReference type="ChEBI" id="CHEBI:59789"/>
    </ligand>
</feature>
<evidence type="ECO:0000256" key="5">
    <source>
        <dbReference type="PROSITE-ProRule" id="PRU01026"/>
    </source>
</evidence>
<name>A0A835QC78_VANPL</name>